<accession>A0A0C2N4A3</accession>
<keyword evidence="2" id="KW-1185">Reference proteome</keyword>
<dbReference type="Proteomes" id="UP000031668">
    <property type="component" value="Unassembled WGS sequence"/>
</dbReference>
<name>A0A0C2N4A3_THEKT</name>
<evidence type="ECO:0000313" key="2">
    <source>
        <dbReference type="Proteomes" id="UP000031668"/>
    </source>
</evidence>
<gene>
    <name evidence="1" type="ORF">RF11_10587</name>
</gene>
<organism evidence="1 2">
    <name type="scientific">Thelohanellus kitauei</name>
    <name type="common">Myxosporean</name>
    <dbReference type="NCBI Taxonomy" id="669202"/>
    <lineage>
        <taxon>Eukaryota</taxon>
        <taxon>Metazoa</taxon>
        <taxon>Cnidaria</taxon>
        <taxon>Myxozoa</taxon>
        <taxon>Myxosporea</taxon>
        <taxon>Bivalvulida</taxon>
        <taxon>Platysporina</taxon>
        <taxon>Myxobolidae</taxon>
        <taxon>Thelohanellus</taxon>
    </lineage>
</organism>
<evidence type="ECO:0000313" key="1">
    <source>
        <dbReference type="EMBL" id="KII74511.1"/>
    </source>
</evidence>
<dbReference type="AlphaFoldDB" id="A0A0C2N4A3"/>
<proteinExistence type="predicted"/>
<dbReference type="EMBL" id="JWZT01000387">
    <property type="protein sequence ID" value="KII74511.1"/>
    <property type="molecule type" value="Genomic_DNA"/>
</dbReference>
<sequence length="111" mass="12855">MFGERLDRSYVDWKKTKSLVNDGEPQIIGRTDFCNYHGLAHQEYLCIQTKKAGKVINVALNEVIFTEAKDLNHTNFNSLLWKLKVLTIISYNDQKSGYQNKIEMGDENLKN</sequence>
<comment type="caution">
    <text evidence="1">The sequence shown here is derived from an EMBL/GenBank/DDBJ whole genome shotgun (WGS) entry which is preliminary data.</text>
</comment>
<protein>
    <submittedName>
        <fullName evidence="1">Uncharacterized protein</fullName>
    </submittedName>
</protein>
<reference evidence="1 2" key="1">
    <citation type="journal article" date="2014" name="Genome Biol. Evol.">
        <title>The genome of the myxosporean Thelohanellus kitauei shows adaptations to nutrient acquisition within its fish host.</title>
        <authorList>
            <person name="Yang Y."/>
            <person name="Xiong J."/>
            <person name="Zhou Z."/>
            <person name="Huo F."/>
            <person name="Miao W."/>
            <person name="Ran C."/>
            <person name="Liu Y."/>
            <person name="Zhang J."/>
            <person name="Feng J."/>
            <person name="Wang M."/>
            <person name="Wang M."/>
            <person name="Wang L."/>
            <person name="Yao B."/>
        </authorList>
    </citation>
    <scope>NUCLEOTIDE SEQUENCE [LARGE SCALE GENOMIC DNA]</scope>
    <source>
        <strain evidence="1">Wuqing</strain>
    </source>
</reference>